<dbReference type="PANTHER" id="PTHR43669:SF3">
    <property type="entry name" value="ALCOHOL DEHYDROGENASE, PUTATIVE (AFU_ORTHOLOGUE AFUA_3G03445)-RELATED"/>
    <property type="match status" value="1"/>
</dbReference>
<keyword evidence="2 6" id="KW-0560">Oxidoreductase</keyword>
<accession>A0ABU8AVG4</accession>
<reference evidence="6" key="1">
    <citation type="submission" date="2023-04" db="EMBL/GenBank/DDBJ databases">
        <title>Genomic diversity of scab-causing Streptomyces spp. in the province of Quebec, Canada.</title>
        <authorList>
            <person name="Biessy A."/>
            <person name="Cadieux M."/>
            <person name="Ciotola M."/>
            <person name="Filion M."/>
        </authorList>
    </citation>
    <scope>NUCLEOTIDE SEQUENCE</scope>
    <source>
        <strain evidence="6">B21-115</strain>
    </source>
</reference>
<evidence type="ECO:0000256" key="4">
    <source>
        <dbReference type="RuleBase" id="RU000363"/>
    </source>
</evidence>
<evidence type="ECO:0000256" key="3">
    <source>
        <dbReference type="NCBIfam" id="TIGR04316"/>
    </source>
</evidence>
<dbReference type="GO" id="GO:0008667">
    <property type="term" value="F:2,3-dihydro-2,3-dihydroxybenzoate dehydrogenase activity"/>
    <property type="evidence" value="ECO:0007669"/>
    <property type="project" value="UniProtKB-EC"/>
</dbReference>
<dbReference type="RefSeq" id="WP_005484454.1">
    <property type="nucleotide sequence ID" value="NZ_JARULZ010000002.1"/>
</dbReference>
<feature type="domain" description="Ketoreductase" evidence="5">
    <location>
        <begin position="9"/>
        <end position="190"/>
    </location>
</feature>
<comment type="similarity">
    <text evidence="1 4">Belongs to the short-chain dehydrogenases/reductases (SDR) family.</text>
</comment>
<dbReference type="SMART" id="SM00822">
    <property type="entry name" value="PKS_KR"/>
    <property type="match status" value="1"/>
</dbReference>
<sequence length="260" mass="27123">MDVDGIEDRVALVTGAAGGMGEAVVRTLAAHGAVVAMLDRNADRLEELAARVRDSGGRAEAFPADVTDSAAVEAVVELVERRLGPLDHLVNGAGVLRPGRTWALTDEDWAATFAVNTAGVFHVSRAVVSRMIERRRGAIVTVASNASGTPRVDMAAYAASKAASTMFTKCLGLEVSRFGIRCNVVAPGSTDTPMLTALWDEGAERASIDGVASAFRVGIPLGRIARPQHIADAVVFLLSDRAAHITMQDLTVDGGAALGH</sequence>
<dbReference type="InterPro" id="IPR020904">
    <property type="entry name" value="Sc_DH/Rdtase_CS"/>
</dbReference>
<evidence type="ECO:0000313" key="6">
    <source>
        <dbReference type="EMBL" id="MEH0637710.1"/>
    </source>
</evidence>
<gene>
    <name evidence="6" type="ORF">QBA35_31105</name>
</gene>
<dbReference type="PRINTS" id="PR01397">
    <property type="entry name" value="DHBDHDRGNASE"/>
</dbReference>
<evidence type="ECO:0000256" key="2">
    <source>
        <dbReference type="ARBA" id="ARBA00023002"/>
    </source>
</evidence>
<dbReference type="PANTHER" id="PTHR43669">
    <property type="entry name" value="5-KETO-D-GLUCONATE 5-REDUCTASE"/>
    <property type="match status" value="1"/>
</dbReference>
<dbReference type="InterPro" id="IPR002347">
    <property type="entry name" value="SDR_fam"/>
</dbReference>
<comment type="caution">
    <text evidence="6">The sequence shown here is derived from an EMBL/GenBank/DDBJ whole genome shotgun (WGS) entry which is preliminary data.</text>
</comment>
<dbReference type="Pfam" id="PF00106">
    <property type="entry name" value="adh_short"/>
    <property type="match status" value="1"/>
</dbReference>
<evidence type="ECO:0000259" key="5">
    <source>
        <dbReference type="SMART" id="SM00822"/>
    </source>
</evidence>
<dbReference type="NCBIfam" id="NF006074">
    <property type="entry name" value="PRK08220.1"/>
    <property type="match status" value="1"/>
</dbReference>
<dbReference type="PRINTS" id="PR00080">
    <property type="entry name" value="SDRFAMILY"/>
</dbReference>
<dbReference type="NCBIfam" id="TIGR04316">
    <property type="entry name" value="dhbA_paeA"/>
    <property type="match status" value="1"/>
</dbReference>
<keyword evidence="7" id="KW-1185">Reference proteome</keyword>
<evidence type="ECO:0000256" key="1">
    <source>
        <dbReference type="ARBA" id="ARBA00006484"/>
    </source>
</evidence>
<dbReference type="PROSITE" id="PS00061">
    <property type="entry name" value="ADH_SHORT"/>
    <property type="match status" value="1"/>
</dbReference>
<organism evidence="6 7">
    <name type="scientific">Streptomyces bottropensis</name>
    <dbReference type="NCBI Taxonomy" id="42235"/>
    <lineage>
        <taxon>Bacteria</taxon>
        <taxon>Bacillati</taxon>
        <taxon>Actinomycetota</taxon>
        <taxon>Actinomycetes</taxon>
        <taxon>Kitasatosporales</taxon>
        <taxon>Streptomycetaceae</taxon>
        <taxon>Streptomyces</taxon>
    </lineage>
</organism>
<proteinExistence type="inferred from homology"/>
<dbReference type="Gene3D" id="3.40.50.720">
    <property type="entry name" value="NAD(P)-binding Rossmann-like Domain"/>
    <property type="match status" value="1"/>
</dbReference>
<dbReference type="InterPro" id="IPR003560">
    <property type="entry name" value="DHB_DH"/>
</dbReference>
<name>A0ABU8AVG4_9ACTN</name>
<dbReference type="Proteomes" id="UP001310290">
    <property type="component" value="Unassembled WGS sequence"/>
</dbReference>
<dbReference type="InterPro" id="IPR057326">
    <property type="entry name" value="KR_dom"/>
</dbReference>
<dbReference type="SUPFAM" id="SSF51735">
    <property type="entry name" value="NAD(P)-binding Rossmann-fold domains"/>
    <property type="match status" value="1"/>
</dbReference>
<evidence type="ECO:0000313" key="7">
    <source>
        <dbReference type="Proteomes" id="UP001310290"/>
    </source>
</evidence>
<protein>
    <recommendedName>
        <fullName evidence="3">2,3-dihydro-2,3-dihydroxybenzoate dehydrogenase</fullName>
        <ecNumber evidence="3">1.3.1.28</ecNumber>
    </recommendedName>
</protein>
<dbReference type="InterPro" id="IPR036291">
    <property type="entry name" value="NAD(P)-bd_dom_sf"/>
</dbReference>
<dbReference type="GeneID" id="96269170"/>
<dbReference type="EMBL" id="JARULZ010000002">
    <property type="protein sequence ID" value="MEH0637710.1"/>
    <property type="molecule type" value="Genomic_DNA"/>
</dbReference>
<dbReference type="EC" id="1.3.1.28" evidence="3"/>